<dbReference type="GO" id="GO:0030198">
    <property type="term" value="P:extracellular matrix organization"/>
    <property type="evidence" value="ECO:0007669"/>
    <property type="project" value="TreeGrafter"/>
</dbReference>
<feature type="region of interest" description="Disordered" evidence="2">
    <location>
        <begin position="538"/>
        <end position="560"/>
    </location>
</feature>
<evidence type="ECO:0000256" key="2">
    <source>
        <dbReference type="SAM" id="MobiDB-lite"/>
    </source>
</evidence>
<evidence type="ECO:0000313" key="5">
    <source>
        <dbReference type="Ensembl" id="ENSGACP00000035100.1"/>
    </source>
</evidence>
<feature type="signal peptide" evidence="3">
    <location>
        <begin position="1"/>
        <end position="26"/>
    </location>
</feature>
<feature type="domain" description="DUF4174" evidence="4">
    <location>
        <begin position="564"/>
        <end position="718"/>
    </location>
</feature>
<dbReference type="AlphaFoldDB" id="A0AAQ4P8F6"/>
<dbReference type="InterPro" id="IPR025232">
    <property type="entry name" value="DUF4174"/>
</dbReference>
<dbReference type="Ensembl" id="ENSGACT00000068473.1">
    <property type="protein sequence ID" value="ENSGACP00000035100.1"/>
    <property type="gene ID" value="ENSGACG00000017301.2"/>
</dbReference>
<feature type="region of interest" description="Disordered" evidence="2">
    <location>
        <begin position="730"/>
        <end position="762"/>
    </location>
</feature>
<reference evidence="5" key="2">
    <citation type="submission" date="2025-08" db="UniProtKB">
        <authorList>
            <consortium name="Ensembl"/>
        </authorList>
    </citation>
    <scope>IDENTIFICATION</scope>
</reference>
<evidence type="ECO:0000313" key="6">
    <source>
        <dbReference type="Proteomes" id="UP000007635"/>
    </source>
</evidence>
<evidence type="ECO:0000259" key="4">
    <source>
        <dbReference type="Pfam" id="PF13778"/>
    </source>
</evidence>
<feature type="domain" description="DUF4174" evidence="4">
    <location>
        <begin position="406"/>
        <end position="540"/>
    </location>
</feature>
<sequence length="762" mass="85351">MLRLHKFHLPLLLLAVLWSCPGWLTAWPGISRSKPPKGQLDPNVKEWGDYSDLPPGIEHGLDLEEDHAGNRGVGKSSVSLAPELDFLTDFAGIKRLWVITAPSHNDHYLRMMEKQLEDMEQKGLNCRLAERDTFIITIIQNAMMEGRIQKTTFQGDATVESLDPDTVSKLLHYLELTGQEQGFTMLVLKKNLQVSERFPYPVRVDAILELIDQFPVRKLEKMTRKGSNLRCKTTKKKVVTKKRKMKKKILSPQRRGNLTSVVALQIKPTLDVKAALKSKIQDILSGRSRFVIRKVPAEGSARGKDSSSGGRTSSNELERVYRLPSVSSTNHQVKKDRPDSPVEEGKRKNEGKDNEDKKEQNVKDGAQEEHATKKKGKGKKGKKGRGRGKKSNREPSEKDKKALKDFLHALKGTRRLMLISTPSRDATLYVQQRDASEKQRCGLAVRKVTVASVVGEGSEATLTLKHHQLESEPALRGQSEHFSDSGLISLLRAELGLSSSDLFSMTVTDYDMKPKKVFEAPPSGPALFEYIDNFPSRRLEKEKERRSPPTCSDEKQKPEAQNSLLRFVSKRRLLLISAPSEDDYSFQQQLSALSGQECHLGIRHFATLKLTGTGDKASGAVELFPLNGFCELRFGIPLFFGLIEHTNSSSPGHSQSEVEPLSGDAVNDLREQLKISKDYFSMLVVGKDSNVEAWFPSPMWSLDSIYDLVDSTDLRLQEEKLQKRLGIQCPEDRGTGGVEGGHYPGYGEDGAGDTYSYRRSEE</sequence>
<reference evidence="5 6" key="1">
    <citation type="journal article" date="2021" name="G3 (Bethesda)">
        <title>Improved contiguity of the threespine stickleback genome using long-read sequencing.</title>
        <authorList>
            <person name="Nath S."/>
            <person name="Shaw D.E."/>
            <person name="White M.A."/>
        </authorList>
    </citation>
    <scope>NUCLEOTIDE SEQUENCE [LARGE SCALE GENOMIC DNA]</scope>
    <source>
        <strain evidence="5 6">Lake Benthic</strain>
    </source>
</reference>
<feature type="region of interest" description="Disordered" evidence="2">
    <location>
        <begin position="295"/>
        <end position="401"/>
    </location>
</feature>
<dbReference type="GeneTree" id="ENSGT00940000166240"/>
<feature type="compositionally biased region" description="Basic residues" evidence="2">
    <location>
        <begin position="372"/>
        <end position="390"/>
    </location>
</feature>
<feature type="compositionally biased region" description="Gly residues" evidence="2">
    <location>
        <begin position="735"/>
        <end position="749"/>
    </location>
</feature>
<keyword evidence="6" id="KW-1185">Reference proteome</keyword>
<feature type="domain" description="DUF4174" evidence="4">
    <location>
        <begin position="86"/>
        <end position="220"/>
    </location>
</feature>
<feature type="compositionally biased region" description="Basic and acidic residues" evidence="2">
    <location>
        <begin position="538"/>
        <end position="558"/>
    </location>
</feature>
<feature type="compositionally biased region" description="Basic and acidic residues" evidence="2">
    <location>
        <begin position="391"/>
        <end position="401"/>
    </location>
</feature>
<evidence type="ECO:0000256" key="1">
    <source>
        <dbReference type="ARBA" id="ARBA00022729"/>
    </source>
</evidence>
<dbReference type="PANTHER" id="PTHR46792:SF1">
    <property type="entry name" value="COILED-COIL DOMAIN-CONTAINING 80-LIKE 2"/>
    <property type="match status" value="1"/>
</dbReference>
<dbReference type="GO" id="GO:0010811">
    <property type="term" value="P:positive regulation of cell-substrate adhesion"/>
    <property type="evidence" value="ECO:0007669"/>
    <property type="project" value="TreeGrafter"/>
</dbReference>
<accession>A0AAQ4P8F6</accession>
<reference evidence="5" key="3">
    <citation type="submission" date="2025-09" db="UniProtKB">
        <authorList>
            <consortium name="Ensembl"/>
        </authorList>
    </citation>
    <scope>IDENTIFICATION</scope>
</reference>
<dbReference type="GO" id="GO:0005604">
    <property type="term" value="C:basement membrane"/>
    <property type="evidence" value="ECO:0007669"/>
    <property type="project" value="TreeGrafter"/>
</dbReference>
<dbReference type="PANTHER" id="PTHR46792">
    <property type="entry name" value="COILED-COIL DOMAIN-CONTAINING PROTEIN 80"/>
    <property type="match status" value="1"/>
</dbReference>
<dbReference type="Pfam" id="PF13778">
    <property type="entry name" value="DUF4174"/>
    <property type="match status" value="3"/>
</dbReference>
<organism evidence="5 6">
    <name type="scientific">Gasterosteus aculeatus aculeatus</name>
    <name type="common">three-spined stickleback</name>
    <dbReference type="NCBI Taxonomy" id="481459"/>
    <lineage>
        <taxon>Eukaryota</taxon>
        <taxon>Metazoa</taxon>
        <taxon>Chordata</taxon>
        <taxon>Craniata</taxon>
        <taxon>Vertebrata</taxon>
        <taxon>Euteleostomi</taxon>
        <taxon>Actinopterygii</taxon>
        <taxon>Neopterygii</taxon>
        <taxon>Teleostei</taxon>
        <taxon>Neoteleostei</taxon>
        <taxon>Acanthomorphata</taxon>
        <taxon>Eupercaria</taxon>
        <taxon>Perciformes</taxon>
        <taxon>Cottioidei</taxon>
        <taxon>Gasterosteales</taxon>
        <taxon>Gasterosteidae</taxon>
        <taxon>Gasterosteus</taxon>
    </lineage>
</organism>
<protein>
    <submittedName>
        <fullName evidence="5">Coiled-coil domain containing 80 like 2</fullName>
    </submittedName>
</protein>
<proteinExistence type="predicted"/>
<feature type="compositionally biased region" description="Polar residues" evidence="2">
    <location>
        <begin position="306"/>
        <end position="315"/>
    </location>
</feature>
<evidence type="ECO:0000256" key="3">
    <source>
        <dbReference type="SAM" id="SignalP"/>
    </source>
</evidence>
<name>A0AAQ4P8F6_GASAC</name>
<dbReference type="Proteomes" id="UP000007635">
    <property type="component" value="Chromosome XIV"/>
</dbReference>
<feature type="chain" id="PRO_5042999518" evidence="3">
    <location>
        <begin position="27"/>
        <end position="762"/>
    </location>
</feature>
<feature type="compositionally biased region" description="Basic and acidic residues" evidence="2">
    <location>
        <begin position="333"/>
        <end position="371"/>
    </location>
</feature>
<keyword evidence="1 3" id="KW-0732">Signal</keyword>